<dbReference type="EMBL" id="CM000649">
    <property type="protein sequence ID" value="EED88890.1"/>
    <property type="molecule type" value="Genomic_DNA"/>
</dbReference>
<sequence>MASRIRKLMKKYSWIEDETRIYFELIGNASHMFQDILFIASKVNVNGLIFNTIYFEGVVYVTMQDGSGVQPLLDINFPDVSIEGEGATLALYTVKSPWMKLSVYQTNRQRKTCPVRPKTPQKPAPRKDLSSDCHVQSYCILKSRDGSDERGVMFRFGAWCYSGRVELTSKISLADVPYVIPALRLQQKKLSFVGDASSLSGSSPFALPLEYAAASSSYMEHEAAESEAILRNLITQVSNDGDKHWLEDDDSSSFFEYSCVNNPGLDDVEFIATKSYNPNGIISISIYYEGSFYLIIDEGNDNPLLDSKFPDISLRGEGHQIQCYPSGLEHWQQLRKMSVWRINTLETTDETIKRSISSAVESNPIETNTPENVGDDTTPLSKQGDTRPDARDNFLEDGSQDSDDENDLKMMKCSINECIDIMDNAISSLLTEDYEMPESLRYKLVKMEDSVKSDESQCGIQTEDQY</sequence>
<dbReference type="AlphaFoldDB" id="B8CC43"/>
<dbReference type="OMA" id="KTFFELQ"/>
<gene>
    <name evidence="2" type="ORF">THAPSDRAFT_24783</name>
</gene>
<evidence type="ECO:0000313" key="2">
    <source>
        <dbReference type="EMBL" id="EED88890.1"/>
    </source>
</evidence>
<feature type="compositionally biased region" description="Polar residues" evidence="1">
    <location>
        <begin position="355"/>
        <end position="371"/>
    </location>
</feature>
<feature type="region of interest" description="Disordered" evidence="1">
    <location>
        <begin position="355"/>
        <end position="407"/>
    </location>
</feature>
<evidence type="ECO:0000256" key="1">
    <source>
        <dbReference type="SAM" id="MobiDB-lite"/>
    </source>
</evidence>
<dbReference type="Proteomes" id="UP000001449">
    <property type="component" value="Chromosome 14"/>
</dbReference>
<dbReference type="PaxDb" id="35128-Thaps24783"/>
<dbReference type="RefSeq" id="XP_002293881.1">
    <property type="nucleotide sequence ID" value="XM_002293845.1"/>
</dbReference>
<dbReference type="GeneID" id="7450843"/>
<reference evidence="2 3" key="2">
    <citation type="journal article" date="2008" name="Nature">
        <title>The Phaeodactylum genome reveals the evolutionary history of diatom genomes.</title>
        <authorList>
            <person name="Bowler C."/>
            <person name="Allen A.E."/>
            <person name="Badger J.H."/>
            <person name="Grimwood J."/>
            <person name="Jabbari K."/>
            <person name="Kuo A."/>
            <person name="Maheswari U."/>
            <person name="Martens C."/>
            <person name="Maumus F."/>
            <person name="Otillar R.P."/>
            <person name="Rayko E."/>
            <person name="Salamov A."/>
            <person name="Vandepoele K."/>
            <person name="Beszteri B."/>
            <person name="Gruber A."/>
            <person name="Heijde M."/>
            <person name="Katinka M."/>
            <person name="Mock T."/>
            <person name="Valentin K."/>
            <person name="Verret F."/>
            <person name="Berges J.A."/>
            <person name="Brownlee C."/>
            <person name="Cadoret J.P."/>
            <person name="Chiovitti A."/>
            <person name="Choi C.J."/>
            <person name="Coesel S."/>
            <person name="De Martino A."/>
            <person name="Detter J.C."/>
            <person name="Durkin C."/>
            <person name="Falciatore A."/>
            <person name="Fournet J."/>
            <person name="Haruta M."/>
            <person name="Huysman M.J."/>
            <person name="Jenkins B.D."/>
            <person name="Jiroutova K."/>
            <person name="Jorgensen R.E."/>
            <person name="Joubert Y."/>
            <person name="Kaplan A."/>
            <person name="Kroger N."/>
            <person name="Kroth P.G."/>
            <person name="La Roche J."/>
            <person name="Lindquist E."/>
            <person name="Lommer M."/>
            <person name="Martin-Jezequel V."/>
            <person name="Lopez P.J."/>
            <person name="Lucas S."/>
            <person name="Mangogna M."/>
            <person name="McGinnis K."/>
            <person name="Medlin L.K."/>
            <person name="Montsant A."/>
            <person name="Oudot-Le Secq M.P."/>
            <person name="Napoli C."/>
            <person name="Obornik M."/>
            <person name="Parker M.S."/>
            <person name="Petit J.L."/>
            <person name="Porcel B.M."/>
            <person name="Poulsen N."/>
            <person name="Robison M."/>
            <person name="Rychlewski L."/>
            <person name="Rynearson T.A."/>
            <person name="Schmutz J."/>
            <person name="Shapiro H."/>
            <person name="Siaut M."/>
            <person name="Stanley M."/>
            <person name="Sussman M.R."/>
            <person name="Taylor A.R."/>
            <person name="Vardi A."/>
            <person name="von Dassow P."/>
            <person name="Vyverman W."/>
            <person name="Willis A."/>
            <person name="Wyrwicz L.S."/>
            <person name="Rokhsar D.S."/>
            <person name="Weissenbach J."/>
            <person name="Armbrust E.V."/>
            <person name="Green B.R."/>
            <person name="Van de Peer Y."/>
            <person name="Grigoriev I.V."/>
        </authorList>
    </citation>
    <scope>NUCLEOTIDE SEQUENCE [LARGE SCALE GENOMIC DNA]</scope>
    <source>
        <strain evidence="2 3">CCMP1335</strain>
    </source>
</reference>
<protein>
    <submittedName>
        <fullName evidence="2">Uncharacterized protein</fullName>
    </submittedName>
</protein>
<feature type="compositionally biased region" description="Basic and acidic residues" evidence="1">
    <location>
        <begin position="384"/>
        <end position="394"/>
    </location>
</feature>
<reference evidence="2 3" key="1">
    <citation type="journal article" date="2004" name="Science">
        <title>The genome of the diatom Thalassiosira pseudonana: ecology, evolution, and metabolism.</title>
        <authorList>
            <person name="Armbrust E.V."/>
            <person name="Berges J.A."/>
            <person name="Bowler C."/>
            <person name="Green B.R."/>
            <person name="Martinez D."/>
            <person name="Putnam N.H."/>
            <person name="Zhou S."/>
            <person name="Allen A.E."/>
            <person name="Apt K.E."/>
            <person name="Bechner M."/>
            <person name="Brzezinski M.A."/>
            <person name="Chaal B.K."/>
            <person name="Chiovitti A."/>
            <person name="Davis A.K."/>
            <person name="Demarest M.S."/>
            <person name="Detter J.C."/>
            <person name="Glavina T."/>
            <person name="Goodstein D."/>
            <person name="Hadi M.Z."/>
            <person name="Hellsten U."/>
            <person name="Hildebrand M."/>
            <person name="Jenkins B.D."/>
            <person name="Jurka J."/>
            <person name="Kapitonov V.V."/>
            <person name="Kroger N."/>
            <person name="Lau W.W."/>
            <person name="Lane T.W."/>
            <person name="Larimer F.W."/>
            <person name="Lippmeier J.C."/>
            <person name="Lucas S."/>
            <person name="Medina M."/>
            <person name="Montsant A."/>
            <person name="Obornik M."/>
            <person name="Parker M.S."/>
            <person name="Palenik B."/>
            <person name="Pazour G.J."/>
            <person name="Richardson P.M."/>
            <person name="Rynearson T.A."/>
            <person name="Saito M.A."/>
            <person name="Schwartz D.C."/>
            <person name="Thamatrakoln K."/>
            <person name="Valentin K."/>
            <person name="Vardi A."/>
            <person name="Wilkerson F.P."/>
            <person name="Rokhsar D.S."/>
        </authorList>
    </citation>
    <scope>NUCLEOTIDE SEQUENCE [LARGE SCALE GENOMIC DNA]</scope>
    <source>
        <strain evidence="2 3">CCMP1335</strain>
    </source>
</reference>
<dbReference type="KEGG" id="tps:THAPSDRAFT_24783"/>
<organism evidence="2 3">
    <name type="scientific">Thalassiosira pseudonana</name>
    <name type="common">Marine diatom</name>
    <name type="synonym">Cyclotella nana</name>
    <dbReference type="NCBI Taxonomy" id="35128"/>
    <lineage>
        <taxon>Eukaryota</taxon>
        <taxon>Sar</taxon>
        <taxon>Stramenopiles</taxon>
        <taxon>Ochrophyta</taxon>
        <taxon>Bacillariophyta</taxon>
        <taxon>Coscinodiscophyceae</taxon>
        <taxon>Thalassiosirophycidae</taxon>
        <taxon>Thalassiosirales</taxon>
        <taxon>Thalassiosiraceae</taxon>
        <taxon>Thalassiosira</taxon>
    </lineage>
</organism>
<evidence type="ECO:0000313" key="3">
    <source>
        <dbReference type="Proteomes" id="UP000001449"/>
    </source>
</evidence>
<dbReference type="eggNOG" id="ENOG502RUM3">
    <property type="taxonomic scope" value="Eukaryota"/>
</dbReference>
<name>B8CC43_THAPS</name>
<dbReference type="HOGENOM" id="CLU_587289_0_0_1"/>
<proteinExistence type="predicted"/>
<keyword evidence="3" id="KW-1185">Reference proteome</keyword>
<dbReference type="InParanoid" id="B8CC43"/>
<accession>B8CC43</accession>